<dbReference type="PANTHER" id="PTHR45586:SF1">
    <property type="entry name" value="LIPOPOLYSACCHARIDE ASSEMBLY PROTEIN B"/>
    <property type="match status" value="1"/>
</dbReference>
<organism evidence="4 5">
    <name type="scientific">Burkholderia cenocepacia</name>
    <dbReference type="NCBI Taxonomy" id="95486"/>
    <lineage>
        <taxon>Bacteria</taxon>
        <taxon>Pseudomonadati</taxon>
        <taxon>Pseudomonadota</taxon>
        <taxon>Betaproteobacteria</taxon>
        <taxon>Burkholderiales</taxon>
        <taxon>Burkholderiaceae</taxon>
        <taxon>Burkholderia</taxon>
        <taxon>Burkholderia cepacia complex</taxon>
    </lineage>
</organism>
<dbReference type="PROSITE" id="PS50005">
    <property type="entry name" value="TPR"/>
    <property type="match status" value="1"/>
</dbReference>
<dbReference type="SUPFAM" id="SSF48452">
    <property type="entry name" value="TPR-like"/>
    <property type="match status" value="2"/>
</dbReference>
<evidence type="ECO:0000256" key="1">
    <source>
        <dbReference type="ARBA" id="ARBA00022737"/>
    </source>
</evidence>
<evidence type="ECO:0000313" key="4">
    <source>
        <dbReference type="EMBL" id="ONU89886.1"/>
    </source>
</evidence>
<dbReference type="EMBL" id="MUTJ01000027">
    <property type="protein sequence ID" value="ONU89886.1"/>
    <property type="molecule type" value="Genomic_DNA"/>
</dbReference>
<gene>
    <name evidence="4" type="ORF">A8E72_08355</name>
</gene>
<evidence type="ECO:0000256" key="3">
    <source>
        <dbReference type="PROSITE-ProRule" id="PRU00339"/>
    </source>
</evidence>
<evidence type="ECO:0000256" key="2">
    <source>
        <dbReference type="ARBA" id="ARBA00022803"/>
    </source>
</evidence>
<keyword evidence="1" id="KW-0677">Repeat</keyword>
<dbReference type="Gene3D" id="1.25.40.10">
    <property type="entry name" value="Tetratricopeptide repeat domain"/>
    <property type="match status" value="1"/>
</dbReference>
<dbReference type="Proteomes" id="UP000188543">
    <property type="component" value="Unassembled WGS sequence"/>
</dbReference>
<dbReference type="InterPro" id="IPR011990">
    <property type="entry name" value="TPR-like_helical_dom_sf"/>
</dbReference>
<dbReference type="AlphaFoldDB" id="A0A1V2W7X3"/>
<reference evidence="4 5" key="1">
    <citation type="submission" date="2016-08" db="EMBL/GenBank/DDBJ databases">
        <authorList>
            <person name="Seilhamer J.J."/>
        </authorList>
    </citation>
    <scope>NUCLEOTIDE SEQUENCE [LARGE SCALE GENOMIC DNA]</scope>
    <source>
        <strain evidence="4 5">VC14762</strain>
    </source>
</reference>
<dbReference type="RefSeq" id="WP_077176456.1">
    <property type="nucleotide sequence ID" value="NZ_CADETK010000001.1"/>
</dbReference>
<comment type="caution">
    <text evidence="4">The sequence shown here is derived from an EMBL/GenBank/DDBJ whole genome shotgun (WGS) entry which is preliminary data.</text>
</comment>
<sequence length="380" mass="40460">MAVDLQASQSLQARLDRLLSFLDEDSRNLSLLADTAAAAFDAGQFHLCNELLSRYEAIQPLSPSLVNTRGLSAMSEGRFEAALADFRALAEHDANPVLDYNVAYASAMSGSFAPAADLASTCLDAVPEAATLKLRGLHYLGRFDEATRMGALMDQAVPPPGFAGAYASLLFDLGDLENARRHAARAPDSPDGLVIIGLAELEAGNIERATELLERAAESNPLEARATLGRGLCLLAQERFPDAATTLDHAAERLESHAGSWLATGWAWLFAGNPATAAERFQHAAVLDRGFAEAQGSLAVALQLQGRRDDSRRHADIALRLDPESLSGALAKTLELEAANHAESASTLKEAVLNRPLGSTGRTLAQSLTAFGLKRTHNRA</sequence>
<dbReference type="Pfam" id="PF13432">
    <property type="entry name" value="TPR_16"/>
    <property type="match status" value="2"/>
</dbReference>
<keyword evidence="2 3" id="KW-0802">TPR repeat</keyword>
<feature type="repeat" description="TPR" evidence="3">
    <location>
        <begin position="190"/>
        <end position="223"/>
    </location>
</feature>
<evidence type="ECO:0000313" key="5">
    <source>
        <dbReference type="Proteomes" id="UP000188543"/>
    </source>
</evidence>
<proteinExistence type="predicted"/>
<dbReference type="OrthoDB" id="5915006at2"/>
<dbReference type="SMART" id="SM00028">
    <property type="entry name" value="TPR"/>
    <property type="match status" value="5"/>
</dbReference>
<name>A0A1V2W7X3_9BURK</name>
<dbReference type="PANTHER" id="PTHR45586">
    <property type="entry name" value="TPR REPEAT-CONTAINING PROTEIN PA4667"/>
    <property type="match status" value="1"/>
</dbReference>
<dbReference type="InterPro" id="IPR051012">
    <property type="entry name" value="CellSynth/LPSAsmb/PSIAsmb"/>
</dbReference>
<protein>
    <submittedName>
        <fullName evidence="4">Uncharacterized protein</fullName>
    </submittedName>
</protein>
<dbReference type="InterPro" id="IPR019734">
    <property type="entry name" value="TPR_rpt"/>
</dbReference>
<accession>A0A1V2W7X3</accession>